<dbReference type="InterPro" id="IPR036390">
    <property type="entry name" value="WH_DNA-bd_sf"/>
</dbReference>
<proteinExistence type="inferred from homology"/>
<keyword evidence="8" id="KW-1185">Reference proteome</keyword>
<dbReference type="EMBL" id="JALBUS010000022">
    <property type="protein sequence ID" value="MDX8418270.1"/>
    <property type="molecule type" value="Genomic_DNA"/>
</dbReference>
<dbReference type="SUPFAM" id="SSF46785">
    <property type="entry name" value="Winged helix' DNA-binding domain"/>
    <property type="match status" value="1"/>
</dbReference>
<evidence type="ECO:0000313" key="7">
    <source>
        <dbReference type="EMBL" id="MDX8418270.1"/>
    </source>
</evidence>
<keyword evidence="1 5" id="KW-0436">Ligase</keyword>
<dbReference type="PROSITE" id="PS51733">
    <property type="entry name" value="BPL_LPL_CATALYTIC"/>
    <property type="match status" value="1"/>
</dbReference>
<evidence type="ECO:0000256" key="2">
    <source>
        <dbReference type="ARBA" id="ARBA00022741"/>
    </source>
</evidence>
<evidence type="ECO:0000256" key="3">
    <source>
        <dbReference type="ARBA" id="ARBA00022840"/>
    </source>
</evidence>
<name>A0ABU4WRY4_9FIRM</name>
<protein>
    <recommendedName>
        <fullName evidence="5">Bifunctional ligase/repressor BirA</fullName>
    </recommendedName>
    <alternativeName>
        <fullName evidence="5">Biotin--[acetyl-CoA-carboxylase] ligase</fullName>
        <ecNumber evidence="5">6.3.4.15</ecNumber>
    </alternativeName>
    <alternativeName>
        <fullName evidence="5">Biotin--protein ligase</fullName>
    </alternativeName>
    <alternativeName>
        <fullName evidence="5">Biotin-[acetyl-CoA carboxylase] synthetase</fullName>
    </alternativeName>
</protein>
<feature type="binding site" evidence="5">
    <location>
        <begin position="117"/>
        <end position="119"/>
    </location>
    <ligand>
        <name>biotin</name>
        <dbReference type="ChEBI" id="CHEBI:57586"/>
    </ligand>
</feature>
<organism evidence="7 8">
    <name type="scientific">Absicoccus intestinalis</name>
    <dbReference type="NCBI Taxonomy" id="2926319"/>
    <lineage>
        <taxon>Bacteria</taxon>
        <taxon>Bacillati</taxon>
        <taxon>Bacillota</taxon>
        <taxon>Erysipelotrichia</taxon>
        <taxon>Erysipelotrichales</taxon>
        <taxon>Erysipelotrichaceae</taxon>
        <taxon>Absicoccus</taxon>
    </lineage>
</organism>
<keyword evidence="3 5" id="KW-0067">ATP-binding</keyword>
<dbReference type="InterPro" id="IPR030855">
    <property type="entry name" value="Bifunct_BirA"/>
</dbReference>
<keyword evidence="5" id="KW-0238">DNA-binding</keyword>
<comment type="catalytic activity">
    <reaction evidence="5">
        <text>biotin + L-lysyl-[protein] + ATP = N(6)-biotinyl-L-lysyl-[protein] + AMP + diphosphate + H(+)</text>
        <dbReference type="Rhea" id="RHEA:11756"/>
        <dbReference type="Rhea" id="RHEA-COMP:9752"/>
        <dbReference type="Rhea" id="RHEA-COMP:10505"/>
        <dbReference type="ChEBI" id="CHEBI:15378"/>
        <dbReference type="ChEBI" id="CHEBI:29969"/>
        <dbReference type="ChEBI" id="CHEBI:30616"/>
        <dbReference type="ChEBI" id="CHEBI:33019"/>
        <dbReference type="ChEBI" id="CHEBI:57586"/>
        <dbReference type="ChEBI" id="CHEBI:83144"/>
        <dbReference type="ChEBI" id="CHEBI:456215"/>
        <dbReference type="EC" id="6.3.4.15"/>
    </reaction>
</comment>
<dbReference type="Gene3D" id="3.30.930.10">
    <property type="entry name" value="Bira Bifunctional Protein, Domain 2"/>
    <property type="match status" value="1"/>
</dbReference>
<dbReference type="InterPro" id="IPR013196">
    <property type="entry name" value="HTH_11"/>
</dbReference>
<keyword evidence="5" id="KW-0804">Transcription</keyword>
<feature type="binding site" evidence="5">
    <location>
        <position position="184"/>
    </location>
    <ligand>
        <name>biotin</name>
        <dbReference type="ChEBI" id="CHEBI:57586"/>
    </ligand>
</feature>
<comment type="similarity">
    <text evidence="5">Belongs to the biotin--protein ligase family.</text>
</comment>
<dbReference type="SUPFAM" id="SSF50037">
    <property type="entry name" value="C-terminal domain of transcriptional repressors"/>
    <property type="match status" value="1"/>
</dbReference>
<comment type="caution">
    <text evidence="7">The sequence shown here is derived from an EMBL/GenBank/DDBJ whole genome shotgun (WGS) entry which is preliminary data.</text>
</comment>
<dbReference type="InterPro" id="IPR036388">
    <property type="entry name" value="WH-like_DNA-bd_sf"/>
</dbReference>
<evidence type="ECO:0000256" key="1">
    <source>
        <dbReference type="ARBA" id="ARBA00022598"/>
    </source>
</evidence>
<dbReference type="PANTHER" id="PTHR12835">
    <property type="entry name" value="BIOTIN PROTEIN LIGASE"/>
    <property type="match status" value="1"/>
</dbReference>
<dbReference type="RefSeq" id="WP_320326518.1">
    <property type="nucleotide sequence ID" value="NZ_JALBUS010000022.1"/>
</dbReference>
<dbReference type="Gene3D" id="1.10.10.10">
    <property type="entry name" value="Winged helix-like DNA-binding domain superfamily/Winged helix DNA-binding domain"/>
    <property type="match status" value="1"/>
</dbReference>
<dbReference type="NCBIfam" id="TIGR00121">
    <property type="entry name" value="birA_ligase"/>
    <property type="match status" value="1"/>
</dbReference>
<dbReference type="HAMAP" id="MF_00978">
    <property type="entry name" value="Bifunct_BirA"/>
    <property type="match status" value="1"/>
</dbReference>
<keyword evidence="4 5" id="KW-0092">Biotin</keyword>
<dbReference type="GO" id="GO:0004077">
    <property type="term" value="F:biotin--[biotin carboxyl-carrier protein] ligase activity"/>
    <property type="evidence" value="ECO:0007669"/>
    <property type="project" value="UniProtKB-EC"/>
</dbReference>
<dbReference type="EC" id="6.3.4.15" evidence="5"/>
<evidence type="ECO:0000259" key="6">
    <source>
        <dbReference type="PROSITE" id="PS51733"/>
    </source>
</evidence>
<evidence type="ECO:0000256" key="5">
    <source>
        <dbReference type="HAMAP-Rule" id="MF_00978"/>
    </source>
</evidence>
<dbReference type="InterPro" id="IPR004143">
    <property type="entry name" value="BPL_LPL_catalytic"/>
</dbReference>
<dbReference type="Pfam" id="PF08279">
    <property type="entry name" value="HTH_11"/>
    <property type="match status" value="1"/>
</dbReference>
<dbReference type="PANTHER" id="PTHR12835:SF5">
    <property type="entry name" value="BIOTIN--PROTEIN LIGASE"/>
    <property type="match status" value="1"/>
</dbReference>
<sequence length="316" mass="35559">MNLKQKILLELLSNPSQSISGQVLCKKYNVSRTAIWKAIQSLKQDGYAIEAVPHAGYHLIQDIDKLDAARIQFYLPHVPVLVFDSIDSTNNYAKRLLMENDVQEGTLIVANQQTAGRGRQGHSFYSPADTGLYLSIILKPYAFAQKILKVTLAAAVATCEAIEEMTSISCQIKWVNDLFVGQQKVCGILTEATANFETQQIESIIIGIGINCKPMTFPEDITPIAGSLNMDQIDRNHLSALIWTHFMKWVQHLDDQKLIESYRSRSLLIGKTITYRWQNKIHTGTVIDINEDGQLVVQTNDQIQVLRSGEVTIQKW</sequence>
<dbReference type="CDD" id="cd16442">
    <property type="entry name" value="BPL"/>
    <property type="match status" value="1"/>
</dbReference>
<reference evidence="7 8" key="1">
    <citation type="submission" date="2022-03" db="EMBL/GenBank/DDBJ databases">
        <title>Novel taxa within the pig intestine.</title>
        <authorList>
            <person name="Wylensek D."/>
            <person name="Bishof K."/>
            <person name="Afrizal A."/>
            <person name="Clavel T."/>
        </authorList>
    </citation>
    <scope>NUCLEOTIDE SEQUENCE [LARGE SCALE GENOMIC DNA]</scope>
    <source>
        <strain evidence="7 8">Cla-KB-P134</strain>
    </source>
</reference>
<dbReference type="InterPro" id="IPR004408">
    <property type="entry name" value="Biotin_CoA_COase_ligase"/>
</dbReference>
<dbReference type="InterPro" id="IPR008988">
    <property type="entry name" value="Transcriptional_repressor_C"/>
</dbReference>
<comment type="function">
    <text evidence="5">Acts both as a biotin--[acetyl-CoA-carboxylase] ligase and a repressor.</text>
</comment>
<keyword evidence="2 5" id="KW-0547">Nucleotide-binding</keyword>
<evidence type="ECO:0000313" key="8">
    <source>
        <dbReference type="Proteomes" id="UP001285244"/>
    </source>
</evidence>
<feature type="binding site" evidence="5">
    <location>
        <begin position="88"/>
        <end position="90"/>
    </location>
    <ligand>
        <name>biotin</name>
        <dbReference type="ChEBI" id="CHEBI:57586"/>
    </ligand>
</feature>
<dbReference type="Gene3D" id="2.30.30.100">
    <property type="match status" value="1"/>
</dbReference>
<dbReference type="SUPFAM" id="SSF55681">
    <property type="entry name" value="Class II aaRS and biotin synthetases"/>
    <property type="match status" value="1"/>
</dbReference>
<keyword evidence="5" id="KW-0805">Transcription regulation</keyword>
<feature type="domain" description="BPL/LPL catalytic" evidence="6">
    <location>
        <begin position="65"/>
        <end position="254"/>
    </location>
</feature>
<evidence type="ECO:0000256" key="4">
    <source>
        <dbReference type="ARBA" id="ARBA00023267"/>
    </source>
</evidence>
<dbReference type="Proteomes" id="UP001285244">
    <property type="component" value="Unassembled WGS sequence"/>
</dbReference>
<dbReference type="Pfam" id="PF03099">
    <property type="entry name" value="BPL_LplA_LipB"/>
    <property type="match status" value="1"/>
</dbReference>
<feature type="DNA-binding region" description="H-T-H motif" evidence="5">
    <location>
        <begin position="21"/>
        <end position="40"/>
    </location>
</feature>
<dbReference type="Pfam" id="PF02237">
    <property type="entry name" value="BPL_C"/>
    <property type="match status" value="1"/>
</dbReference>
<gene>
    <name evidence="5" type="primary">birA</name>
    <name evidence="7" type="ORF">MOZ64_10540</name>
</gene>
<keyword evidence="5" id="KW-0678">Repressor</keyword>
<dbReference type="InterPro" id="IPR003142">
    <property type="entry name" value="BPL_C"/>
</dbReference>
<feature type="binding site" evidence="5">
    <location>
        <position position="113"/>
    </location>
    <ligand>
        <name>biotin</name>
        <dbReference type="ChEBI" id="CHEBI:57586"/>
    </ligand>
</feature>
<accession>A0ABU4WRY4</accession>
<dbReference type="InterPro" id="IPR045864">
    <property type="entry name" value="aa-tRNA-synth_II/BPL/LPL"/>
</dbReference>